<organism evidence="1 2">
    <name type="scientific">Streptomyces gardneri</name>
    <dbReference type="NCBI Taxonomy" id="66892"/>
    <lineage>
        <taxon>Bacteria</taxon>
        <taxon>Bacillati</taxon>
        <taxon>Actinomycetota</taxon>
        <taxon>Actinomycetes</taxon>
        <taxon>Kitasatosporales</taxon>
        <taxon>Streptomycetaceae</taxon>
        <taxon>Streptomyces</taxon>
    </lineage>
</organism>
<protein>
    <recommendedName>
        <fullName evidence="3">Mur ligase C-terminal domain-containing protein</fullName>
    </recommendedName>
</protein>
<comment type="caution">
    <text evidence="1">The sequence shown here is derived from an EMBL/GenBank/DDBJ whole genome shotgun (WGS) entry which is preliminary data.</text>
</comment>
<sequence length="57" mass="6283">MRRTTRAVHLPDQDTALQLLGDTLRHGDVVLVKASRGVQLQQLAERLLEPNPEPTGA</sequence>
<keyword evidence="2" id="KW-1185">Reference proteome</keyword>
<dbReference type="AlphaFoldDB" id="A0A4Y3RDQ3"/>
<dbReference type="RefSeq" id="WP_229918314.1">
    <property type="nucleotide sequence ID" value="NZ_BJMN01000007.1"/>
</dbReference>
<proteinExistence type="predicted"/>
<evidence type="ECO:0000313" key="1">
    <source>
        <dbReference type="EMBL" id="GEB55509.1"/>
    </source>
</evidence>
<name>A0A4Y3RDQ3_9ACTN</name>
<dbReference type="InterPro" id="IPR036615">
    <property type="entry name" value="Mur_ligase_C_dom_sf"/>
</dbReference>
<reference evidence="1 2" key="1">
    <citation type="submission" date="2019-06" db="EMBL/GenBank/DDBJ databases">
        <title>Whole genome shotgun sequence of Streptomyces gardneri NBRC 12865.</title>
        <authorList>
            <person name="Hosoyama A."/>
            <person name="Uohara A."/>
            <person name="Ohji S."/>
            <person name="Ichikawa N."/>
        </authorList>
    </citation>
    <scope>NUCLEOTIDE SEQUENCE [LARGE SCALE GENOMIC DNA]</scope>
    <source>
        <strain evidence="1 2">NBRC 12865</strain>
    </source>
</reference>
<accession>A0A4Y3RDQ3</accession>
<evidence type="ECO:0000313" key="2">
    <source>
        <dbReference type="Proteomes" id="UP000315226"/>
    </source>
</evidence>
<dbReference type="Proteomes" id="UP000315226">
    <property type="component" value="Unassembled WGS sequence"/>
</dbReference>
<dbReference type="SUPFAM" id="SSF53244">
    <property type="entry name" value="MurD-like peptide ligases, peptide-binding domain"/>
    <property type="match status" value="1"/>
</dbReference>
<dbReference type="EMBL" id="BJMN01000007">
    <property type="protein sequence ID" value="GEB55509.1"/>
    <property type="molecule type" value="Genomic_DNA"/>
</dbReference>
<dbReference type="Gene3D" id="3.90.190.20">
    <property type="entry name" value="Mur ligase, C-terminal domain"/>
    <property type="match status" value="1"/>
</dbReference>
<gene>
    <name evidence="1" type="ORF">SGA01_11140</name>
</gene>
<evidence type="ECO:0008006" key="3">
    <source>
        <dbReference type="Google" id="ProtNLM"/>
    </source>
</evidence>
<dbReference type="GO" id="GO:0016881">
    <property type="term" value="F:acid-amino acid ligase activity"/>
    <property type="evidence" value="ECO:0007669"/>
    <property type="project" value="InterPro"/>
</dbReference>